<organism evidence="1 2">
    <name type="scientific">Melastoma candidum</name>
    <dbReference type="NCBI Taxonomy" id="119954"/>
    <lineage>
        <taxon>Eukaryota</taxon>
        <taxon>Viridiplantae</taxon>
        <taxon>Streptophyta</taxon>
        <taxon>Embryophyta</taxon>
        <taxon>Tracheophyta</taxon>
        <taxon>Spermatophyta</taxon>
        <taxon>Magnoliopsida</taxon>
        <taxon>eudicotyledons</taxon>
        <taxon>Gunneridae</taxon>
        <taxon>Pentapetalae</taxon>
        <taxon>rosids</taxon>
        <taxon>malvids</taxon>
        <taxon>Myrtales</taxon>
        <taxon>Melastomataceae</taxon>
        <taxon>Melastomatoideae</taxon>
        <taxon>Melastomateae</taxon>
        <taxon>Melastoma</taxon>
    </lineage>
</organism>
<comment type="caution">
    <text evidence="1">The sequence shown here is derived from an EMBL/GenBank/DDBJ whole genome shotgun (WGS) entry which is preliminary data.</text>
</comment>
<reference evidence="2" key="1">
    <citation type="journal article" date="2023" name="Front. Plant Sci.">
        <title>Chromosomal-level genome assembly of Melastoma candidum provides insights into trichome evolution.</title>
        <authorList>
            <person name="Zhong Y."/>
            <person name="Wu W."/>
            <person name="Sun C."/>
            <person name="Zou P."/>
            <person name="Liu Y."/>
            <person name="Dai S."/>
            <person name="Zhou R."/>
        </authorList>
    </citation>
    <scope>NUCLEOTIDE SEQUENCE [LARGE SCALE GENOMIC DNA]</scope>
</reference>
<name>A0ACB9RGS8_9MYRT</name>
<gene>
    <name evidence="1" type="ORF">MLD38_015711</name>
</gene>
<evidence type="ECO:0000313" key="2">
    <source>
        <dbReference type="Proteomes" id="UP001057402"/>
    </source>
</evidence>
<accession>A0ACB9RGS8</accession>
<protein>
    <submittedName>
        <fullName evidence="1">Uncharacterized protein</fullName>
    </submittedName>
</protein>
<sequence>MDASQWTQGSFPADIKPHMESSGQQALLHQQQQQQERKNMRPHKDRALNCPRCNSSNTKFCYYNNYSLSQPRYFCKTCRRYWTEGGSLRNVPVGGGSRKNKGGSTSSSSSSSSGSKKKLPVEHHLQDQGQNPRIIHQGQDLNLAFPPPPDHDRDENPKSPSIDLLKGNGGIASMGLSLGSFMPPLPILETSTSYSAGFPLVEFRPSLGFPNSDGFENGYGSLQGLQESSSTGAKLFFPMEDLKQVPGPSPSSGANHHHHQHQFDHNRPQGDPSGYWNGVLGGGSW</sequence>
<keyword evidence="2" id="KW-1185">Reference proteome</keyword>
<dbReference type="Proteomes" id="UP001057402">
    <property type="component" value="Chromosome 4"/>
</dbReference>
<proteinExistence type="predicted"/>
<evidence type="ECO:0000313" key="1">
    <source>
        <dbReference type="EMBL" id="KAI4378195.1"/>
    </source>
</evidence>
<dbReference type="EMBL" id="CM042883">
    <property type="protein sequence ID" value="KAI4378195.1"/>
    <property type="molecule type" value="Genomic_DNA"/>
</dbReference>